<dbReference type="Pfam" id="PF09769">
    <property type="entry name" value="ApoO"/>
    <property type="match status" value="1"/>
</dbReference>
<accession>A0A0P1BAZ7</accession>
<evidence type="ECO:0000256" key="1">
    <source>
        <dbReference type="RuleBase" id="RU363021"/>
    </source>
</evidence>
<dbReference type="Proteomes" id="UP000054845">
    <property type="component" value="Unassembled WGS sequence"/>
</dbReference>
<keyword evidence="2" id="KW-0449">Lipoprotein</keyword>
<dbReference type="OrthoDB" id="2399148at2759"/>
<protein>
    <recommendedName>
        <fullName evidence="1">MICOS complex subunit</fullName>
    </recommendedName>
</protein>
<organism evidence="2 3">
    <name type="scientific">Ceraceosorus bombacis</name>
    <dbReference type="NCBI Taxonomy" id="401625"/>
    <lineage>
        <taxon>Eukaryota</taxon>
        <taxon>Fungi</taxon>
        <taxon>Dikarya</taxon>
        <taxon>Basidiomycota</taxon>
        <taxon>Ustilaginomycotina</taxon>
        <taxon>Exobasidiomycetes</taxon>
        <taxon>Ceraceosorales</taxon>
        <taxon>Ceraceosoraceae</taxon>
        <taxon>Ceraceosorus</taxon>
    </lineage>
</organism>
<proteinExistence type="predicted"/>
<comment type="function">
    <text evidence="1">Component of the MICOS complex, a large protein complex of the mitochondrial inner membrane that plays crucial roles in the maintenance of crista junctions, inner membrane architecture, and formation of contact sites to the outer membrane.</text>
</comment>
<name>A0A0P1BAZ7_9BASI</name>
<keyword evidence="1" id="KW-0496">Mitochondrion</keyword>
<dbReference type="GO" id="GO:0044284">
    <property type="term" value="C:mitochondrial crista junction"/>
    <property type="evidence" value="ECO:0007669"/>
    <property type="project" value="TreeGrafter"/>
</dbReference>
<reference evidence="2 3" key="1">
    <citation type="submission" date="2014-09" db="EMBL/GenBank/DDBJ databases">
        <authorList>
            <person name="Magalhaes I.L.F."/>
            <person name="Oliveira U."/>
            <person name="Santos F.R."/>
            <person name="Vidigal T.H.D.A."/>
            <person name="Brescovit A.D."/>
            <person name="Santos A.J."/>
        </authorList>
    </citation>
    <scope>NUCLEOTIDE SEQUENCE [LARGE SCALE GENOMIC DNA]</scope>
</reference>
<sequence length="246" mass="26207">MAFTAALRAKGSSTGAFAALALGVGASTSTALLMPVLADGHESHKLPIYPQPTPPVTLIETHTALEGHVGDARRALQSSFSDLKGYVQSGVSRWIGVERAVENRVSSLVSDSEPLTPGILYIGVATLASSVFTRYRALPLRLLTPPLALVVSSQYFLPKTTSNVSSYYVELEGRHFPAVKEHRESALQSVRGLLSSAGKSTKEAREEAAKAWKRSLKSVEDVSGLKVAGQDARDIAHQVEAKAKSV</sequence>
<dbReference type="InterPro" id="IPR033181">
    <property type="entry name" value="Mic26_fungi"/>
</dbReference>
<dbReference type="PANTHER" id="PTHR28268:SF1">
    <property type="entry name" value="MICOS SUBUNIT MIC26"/>
    <property type="match status" value="1"/>
</dbReference>
<keyword evidence="1" id="KW-0472">Membrane</keyword>
<dbReference type="STRING" id="401625.A0A0P1BAZ7"/>
<comment type="subunit">
    <text evidence="1">Component of the mitochondrial contact site and cristae organizing system (MICOS) complex.</text>
</comment>
<dbReference type="EMBL" id="CCYA01000192">
    <property type="protein sequence ID" value="CEH12915.1"/>
    <property type="molecule type" value="Genomic_DNA"/>
</dbReference>
<keyword evidence="1" id="KW-0999">Mitochondrion inner membrane</keyword>
<dbReference type="AlphaFoldDB" id="A0A0P1BAZ7"/>
<keyword evidence="3" id="KW-1185">Reference proteome</keyword>
<dbReference type="GO" id="GO:0061617">
    <property type="term" value="C:MICOS complex"/>
    <property type="evidence" value="ECO:0007669"/>
    <property type="project" value="UniProtKB-UniRule"/>
</dbReference>
<evidence type="ECO:0000313" key="2">
    <source>
        <dbReference type="EMBL" id="CEH12915.1"/>
    </source>
</evidence>
<evidence type="ECO:0000313" key="3">
    <source>
        <dbReference type="Proteomes" id="UP000054845"/>
    </source>
</evidence>
<comment type="subcellular location">
    <subcellularLocation>
        <location evidence="1">Mitochondrion inner membrane</location>
    </subcellularLocation>
</comment>
<dbReference type="GO" id="GO:0042407">
    <property type="term" value="P:cristae formation"/>
    <property type="evidence" value="ECO:0007669"/>
    <property type="project" value="InterPro"/>
</dbReference>
<dbReference type="InterPro" id="IPR019166">
    <property type="entry name" value="MIC26/MIC27"/>
</dbReference>
<dbReference type="PANTHER" id="PTHR28268">
    <property type="entry name" value="MICOS SUBUNIT MIC26"/>
    <property type="match status" value="1"/>
</dbReference>